<evidence type="ECO:0000313" key="4">
    <source>
        <dbReference type="Proteomes" id="UP000276133"/>
    </source>
</evidence>
<keyword evidence="4" id="KW-1185">Reference proteome</keyword>
<feature type="compositionally biased region" description="Polar residues" evidence="2">
    <location>
        <begin position="780"/>
        <end position="789"/>
    </location>
</feature>
<proteinExistence type="predicted"/>
<evidence type="ECO:0000313" key="3">
    <source>
        <dbReference type="EMBL" id="RNA20259.1"/>
    </source>
</evidence>
<evidence type="ECO:0000256" key="2">
    <source>
        <dbReference type="SAM" id="MobiDB-lite"/>
    </source>
</evidence>
<organism evidence="3 4">
    <name type="scientific">Brachionus plicatilis</name>
    <name type="common">Marine rotifer</name>
    <name type="synonym">Brachionus muelleri</name>
    <dbReference type="NCBI Taxonomy" id="10195"/>
    <lineage>
        <taxon>Eukaryota</taxon>
        <taxon>Metazoa</taxon>
        <taxon>Spiralia</taxon>
        <taxon>Gnathifera</taxon>
        <taxon>Rotifera</taxon>
        <taxon>Eurotatoria</taxon>
        <taxon>Monogononta</taxon>
        <taxon>Pseudotrocha</taxon>
        <taxon>Ploima</taxon>
        <taxon>Brachionidae</taxon>
        <taxon>Brachionus</taxon>
    </lineage>
</organism>
<feature type="compositionally biased region" description="Basic and acidic residues" evidence="2">
    <location>
        <begin position="790"/>
        <end position="806"/>
    </location>
</feature>
<feature type="region of interest" description="Disordered" evidence="2">
    <location>
        <begin position="763"/>
        <end position="806"/>
    </location>
</feature>
<dbReference type="EMBL" id="REGN01003885">
    <property type="protein sequence ID" value="RNA20259.1"/>
    <property type="molecule type" value="Genomic_DNA"/>
</dbReference>
<protein>
    <submittedName>
        <fullName evidence="3">Uncharacterized protein</fullName>
    </submittedName>
</protein>
<feature type="coiled-coil region" evidence="1">
    <location>
        <begin position="393"/>
        <end position="420"/>
    </location>
</feature>
<sequence>MESNSHFKLNLSGLLDYFEKINDSLLREEEFDRDERKIRRILFKLGISSQLVPFHSFILKKLNSQKDKFLTETVQLLDNQKELISAIKLVKTYNESLRLITNLTSPLEFLSINHNFLLPILHRFELVVKPGFSNLETPDFIHEISLLKDENFQQNDISVLNDTNIRFFKENLIKSEMFSLIGQSLTNIIDYYKSISSTFHAQKSAHPNLVHLKYFKLLNNILFDSLVLNLALMRNLSVDTSETNHALIVNLLLEANLEPFLLQLSNLPAINKSFLENKKFDQRAFVCYSLIAQIMSLLFCEVTVRAVPNPDRSDSPSISSASSGSLQQLQTNQTKTDWQLMQKKLSKFAKQFSKSESFSNMVEQMVRLLSKPLDLYVYFDLSYFLWLIKFLVKNFILKELEKLNEENVGQREEENKIKKSLINYDLFAYITFLILESFEQLIFDSNLKNTNLLRLFKLKKFIHSDKEMSGQQFSKVTNVNSLKVLSTSISCLNELFNYLSHYIDLVSTFKIFNTDLANFLFFLNELLHFDELKQLFPLVMRFYCYNQHVYSNSLVKSILMTNQIFLSTIKRSHELIRDIINKEQERESDGMLSDTNATKNSSSIVSSSLLYSSFNPYDIYNLYANTHTSHILKDVLAQFVHNDPSLNRCVIDLLDSLMCETKKHEYLFHMNFALALANIATLDNFHSLDQHTKTIVSNLLSGIKRLCKKRPHFANKILFNINYGNEKLNAENEFVRSKKRKISEVLSNSDFFADSDSNSFSLSKNSTYTSSMSSLRSKDTSSPSESPPDNSKDTEENAHTADEMDHGETFENVDTLNFPSMTELNREMQVLIENEFLYCIKSMKEFKSQQPKLPKRDGTCDVFDTGVLNKIIVYLVDLFPSKSFDSPKSFSVSSWQIYNCLLNMKFSMDDKIKYLNELNDSYLSGNSFSKGINLSLGPMKNEFFKSNECIRLRQACNTEEFRKALKEAYTKYLTKRLCTKSKRTRNALFWFLNILKSLKIYVCKKTMKMDKNANDANHFILVPGSKNPGLHAKITNSSMEFQVKLTNYYYAYRPGIPLIPFRYELQQVFHSADFSHLLDVLGIVGSTTGFPFIPNHWLDVNRPHLKESLDLMEKCLFV</sequence>
<evidence type="ECO:0000256" key="1">
    <source>
        <dbReference type="SAM" id="Coils"/>
    </source>
</evidence>
<name>A0A3M7R9W0_BRAPC</name>
<gene>
    <name evidence="3" type="ORF">BpHYR1_035581</name>
</gene>
<dbReference type="Proteomes" id="UP000276133">
    <property type="component" value="Unassembled WGS sequence"/>
</dbReference>
<accession>A0A3M7R9W0</accession>
<comment type="caution">
    <text evidence="3">The sequence shown here is derived from an EMBL/GenBank/DDBJ whole genome shotgun (WGS) entry which is preliminary data.</text>
</comment>
<keyword evidence="1" id="KW-0175">Coiled coil</keyword>
<reference evidence="3 4" key="1">
    <citation type="journal article" date="2018" name="Sci. Rep.">
        <title>Genomic signatures of local adaptation to the degree of environmental predictability in rotifers.</title>
        <authorList>
            <person name="Franch-Gras L."/>
            <person name="Hahn C."/>
            <person name="Garcia-Roger E.M."/>
            <person name="Carmona M.J."/>
            <person name="Serra M."/>
            <person name="Gomez A."/>
        </authorList>
    </citation>
    <scope>NUCLEOTIDE SEQUENCE [LARGE SCALE GENOMIC DNA]</scope>
    <source>
        <strain evidence="3">HYR1</strain>
    </source>
</reference>
<dbReference type="AlphaFoldDB" id="A0A3M7R9W0"/>
<feature type="compositionally biased region" description="Low complexity" evidence="2">
    <location>
        <begin position="763"/>
        <end position="775"/>
    </location>
</feature>